<dbReference type="OMA" id="HNIAHEM"/>
<feature type="domain" description="Inositol 1,3,4-trisphosphate 5/6-kinase ATP-grasp" evidence="10">
    <location>
        <begin position="32"/>
        <end position="209"/>
    </location>
</feature>
<dbReference type="GO" id="GO:0032957">
    <property type="term" value="P:inositol trisphosphate metabolic process"/>
    <property type="evidence" value="ECO:0007669"/>
    <property type="project" value="InterPro"/>
</dbReference>
<gene>
    <name evidence="11" type="ORF">BCR43DRAFT_436393</name>
</gene>
<organism evidence="11 12">
    <name type="scientific">Syncephalastrum racemosum</name>
    <name type="common">Filamentous fungus</name>
    <dbReference type="NCBI Taxonomy" id="13706"/>
    <lineage>
        <taxon>Eukaryota</taxon>
        <taxon>Fungi</taxon>
        <taxon>Fungi incertae sedis</taxon>
        <taxon>Mucoromycota</taxon>
        <taxon>Mucoromycotina</taxon>
        <taxon>Mucoromycetes</taxon>
        <taxon>Mucorales</taxon>
        <taxon>Syncephalastraceae</taxon>
        <taxon>Syncephalastrum</taxon>
    </lineage>
</organism>
<comment type="cofactor">
    <cofactor evidence="1">
        <name>Mg(2+)</name>
        <dbReference type="ChEBI" id="CHEBI:18420"/>
    </cofactor>
</comment>
<evidence type="ECO:0000256" key="9">
    <source>
        <dbReference type="ARBA" id="ARBA00022842"/>
    </source>
</evidence>
<keyword evidence="7 11" id="KW-0418">Kinase</keyword>
<dbReference type="Proteomes" id="UP000242180">
    <property type="component" value="Unassembled WGS sequence"/>
</dbReference>
<evidence type="ECO:0000256" key="5">
    <source>
        <dbReference type="ARBA" id="ARBA00022723"/>
    </source>
</evidence>
<dbReference type="Pfam" id="PF05770">
    <property type="entry name" value="Ins134_P3_kin"/>
    <property type="match status" value="1"/>
</dbReference>
<evidence type="ECO:0000256" key="8">
    <source>
        <dbReference type="ARBA" id="ARBA00022840"/>
    </source>
</evidence>
<evidence type="ECO:0000259" key="10">
    <source>
        <dbReference type="Pfam" id="PF05770"/>
    </source>
</evidence>
<sequence>MDLHHRLLAASSRGDFKVPTTLAYTSIRDAQRERPDAIRFPVICKRRSACSSVEAHQMCLIPSRQAMSAVSDFDSPLVLQEFIEHDGILIKVYVADGELYISTRPSFKNLSTQTTSPIYFDSQTLPKQFGLPNDVDMPWLCQHLPQEPTLDRARLQRIASCLQEQLGLTFYGFDVLLQYHTGVHYVVDVNYFPSFKNVPDFQDIFLQILKKRLPSL</sequence>
<keyword evidence="9" id="KW-0460">Magnesium</keyword>
<accession>A0A1X2HHI5</accession>
<dbReference type="AlphaFoldDB" id="A0A1X2HHI5"/>
<keyword evidence="4" id="KW-0808">Transferase</keyword>
<dbReference type="OrthoDB" id="25308at2759"/>
<evidence type="ECO:0000313" key="11">
    <source>
        <dbReference type="EMBL" id="ORY98573.1"/>
    </source>
</evidence>
<dbReference type="InParanoid" id="A0A1X2HHI5"/>
<comment type="caution">
    <text evidence="11">The sequence shown here is derived from an EMBL/GenBank/DDBJ whole genome shotgun (WGS) entry which is preliminary data.</text>
</comment>
<name>A0A1X2HHI5_SYNRA</name>
<dbReference type="PANTHER" id="PTHR14217">
    <property type="entry name" value="INOSITOL-TETRAKISPHOSPHATE 1-KINASE"/>
    <property type="match status" value="1"/>
</dbReference>
<dbReference type="STRING" id="13706.A0A1X2HHI5"/>
<keyword evidence="5" id="KW-0479">Metal-binding</keyword>
<dbReference type="PANTHER" id="PTHR14217:SF1">
    <property type="entry name" value="INOSITOL-TETRAKISPHOSPHATE 1-KINASE"/>
    <property type="match status" value="1"/>
</dbReference>
<reference evidence="11 12" key="1">
    <citation type="submission" date="2016-07" db="EMBL/GenBank/DDBJ databases">
        <title>Pervasive Adenine N6-methylation of Active Genes in Fungi.</title>
        <authorList>
            <consortium name="DOE Joint Genome Institute"/>
            <person name="Mondo S.J."/>
            <person name="Dannebaum R.O."/>
            <person name="Kuo R.C."/>
            <person name="Labutti K."/>
            <person name="Haridas S."/>
            <person name="Kuo A."/>
            <person name="Salamov A."/>
            <person name="Ahrendt S.R."/>
            <person name="Lipzen A."/>
            <person name="Sullivan W."/>
            <person name="Andreopoulos W.B."/>
            <person name="Clum A."/>
            <person name="Lindquist E."/>
            <person name="Daum C."/>
            <person name="Ramamoorthy G.K."/>
            <person name="Gryganskyi A."/>
            <person name="Culley D."/>
            <person name="Magnuson J.K."/>
            <person name="James T.Y."/>
            <person name="O'Malley M.A."/>
            <person name="Stajich J.E."/>
            <person name="Spatafora J.W."/>
            <person name="Visel A."/>
            <person name="Grigoriev I.V."/>
        </authorList>
    </citation>
    <scope>NUCLEOTIDE SEQUENCE [LARGE SCALE GENOMIC DNA]</scope>
    <source>
        <strain evidence="11 12">NRRL 2496</strain>
    </source>
</reference>
<dbReference type="InterPro" id="IPR040464">
    <property type="entry name" value="InsP(3)kin_ATP-grasp"/>
</dbReference>
<comment type="similarity">
    <text evidence="2">Belongs to the ITPK1 family.</text>
</comment>
<keyword evidence="8" id="KW-0067">ATP-binding</keyword>
<evidence type="ECO:0000256" key="7">
    <source>
        <dbReference type="ARBA" id="ARBA00022777"/>
    </source>
</evidence>
<dbReference type="EC" id="2.7.1.159" evidence="3"/>
<dbReference type="InterPro" id="IPR008656">
    <property type="entry name" value="Inositol_tetrakis-P_1-kinase"/>
</dbReference>
<evidence type="ECO:0000256" key="1">
    <source>
        <dbReference type="ARBA" id="ARBA00001946"/>
    </source>
</evidence>
<dbReference type="GO" id="GO:0052726">
    <property type="term" value="F:inositol-1,3,4-trisphosphate 5-kinase activity"/>
    <property type="evidence" value="ECO:0007669"/>
    <property type="project" value="InterPro"/>
</dbReference>
<dbReference type="GO" id="GO:0005737">
    <property type="term" value="C:cytoplasm"/>
    <property type="evidence" value="ECO:0007669"/>
    <property type="project" value="TreeGrafter"/>
</dbReference>
<evidence type="ECO:0000256" key="6">
    <source>
        <dbReference type="ARBA" id="ARBA00022741"/>
    </source>
</evidence>
<dbReference type="Gene3D" id="3.30.470.20">
    <property type="entry name" value="ATP-grasp fold, B domain"/>
    <property type="match status" value="1"/>
</dbReference>
<dbReference type="EMBL" id="MCGN01000003">
    <property type="protein sequence ID" value="ORY98573.1"/>
    <property type="molecule type" value="Genomic_DNA"/>
</dbReference>
<keyword evidence="12" id="KW-1185">Reference proteome</keyword>
<dbReference type="GO" id="GO:0052725">
    <property type="term" value="F:inositol-1,3,4-trisphosphate 6-kinase activity"/>
    <property type="evidence" value="ECO:0007669"/>
    <property type="project" value="InterPro"/>
</dbReference>
<dbReference type="GO" id="GO:0047325">
    <property type="term" value="F:inositol-3,4,5,6-tetrakisphosphate 1-kinase activity"/>
    <property type="evidence" value="ECO:0007669"/>
    <property type="project" value="InterPro"/>
</dbReference>
<protein>
    <recommendedName>
        <fullName evidence="3">inositol-1,3,4-trisphosphate 5/6-kinase</fullName>
        <ecNumber evidence="3">2.7.1.159</ecNumber>
    </recommendedName>
</protein>
<evidence type="ECO:0000256" key="3">
    <source>
        <dbReference type="ARBA" id="ARBA00012017"/>
    </source>
</evidence>
<dbReference type="GO" id="GO:0005524">
    <property type="term" value="F:ATP binding"/>
    <property type="evidence" value="ECO:0007669"/>
    <property type="project" value="UniProtKB-KW"/>
</dbReference>
<evidence type="ECO:0000313" key="12">
    <source>
        <dbReference type="Proteomes" id="UP000242180"/>
    </source>
</evidence>
<dbReference type="SUPFAM" id="SSF56059">
    <property type="entry name" value="Glutathione synthetase ATP-binding domain-like"/>
    <property type="match status" value="1"/>
</dbReference>
<keyword evidence="6" id="KW-0547">Nucleotide-binding</keyword>
<evidence type="ECO:0000256" key="4">
    <source>
        <dbReference type="ARBA" id="ARBA00022679"/>
    </source>
</evidence>
<proteinExistence type="inferred from homology"/>
<evidence type="ECO:0000256" key="2">
    <source>
        <dbReference type="ARBA" id="ARBA00009601"/>
    </source>
</evidence>
<dbReference type="GO" id="GO:0000287">
    <property type="term" value="F:magnesium ion binding"/>
    <property type="evidence" value="ECO:0007669"/>
    <property type="project" value="InterPro"/>
</dbReference>